<comment type="caution">
    <text evidence="2">The sequence shown here is derived from an EMBL/GenBank/DDBJ whole genome shotgun (WGS) entry which is preliminary data.</text>
</comment>
<proteinExistence type="predicted"/>
<keyword evidence="3" id="KW-1185">Reference proteome</keyword>
<dbReference type="Pfam" id="PF24626">
    <property type="entry name" value="SH3_Tf2-1"/>
    <property type="match status" value="1"/>
</dbReference>
<dbReference type="InterPro" id="IPR056924">
    <property type="entry name" value="SH3_Tf2-1"/>
</dbReference>
<evidence type="ECO:0000313" key="2">
    <source>
        <dbReference type="EMBL" id="RDY09304.1"/>
    </source>
</evidence>
<dbReference type="PANTHER" id="PTHR35046:SF9">
    <property type="entry name" value="RNA-DIRECTED DNA POLYMERASE"/>
    <property type="match status" value="1"/>
</dbReference>
<feature type="domain" description="Tf2-1-like SH3-like" evidence="1">
    <location>
        <begin position="17"/>
        <end position="71"/>
    </location>
</feature>
<dbReference type="Proteomes" id="UP000257109">
    <property type="component" value="Unassembled WGS sequence"/>
</dbReference>
<organism evidence="2 3">
    <name type="scientific">Mucuna pruriens</name>
    <name type="common">Velvet bean</name>
    <name type="synonym">Dolichos pruriens</name>
    <dbReference type="NCBI Taxonomy" id="157652"/>
    <lineage>
        <taxon>Eukaryota</taxon>
        <taxon>Viridiplantae</taxon>
        <taxon>Streptophyta</taxon>
        <taxon>Embryophyta</taxon>
        <taxon>Tracheophyta</taxon>
        <taxon>Spermatophyta</taxon>
        <taxon>Magnoliopsida</taxon>
        <taxon>eudicotyledons</taxon>
        <taxon>Gunneridae</taxon>
        <taxon>Pentapetalae</taxon>
        <taxon>rosids</taxon>
        <taxon>fabids</taxon>
        <taxon>Fabales</taxon>
        <taxon>Fabaceae</taxon>
        <taxon>Papilionoideae</taxon>
        <taxon>50 kb inversion clade</taxon>
        <taxon>NPAAA clade</taxon>
        <taxon>indigoferoid/millettioid clade</taxon>
        <taxon>Phaseoleae</taxon>
        <taxon>Mucuna</taxon>
    </lineage>
</organism>
<reference evidence="2" key="1">
    <citation type="submission" date="2018-05" db="EMBL/GenBank/DDBJ databases">
        <title>Draft genome of Mucuna pruriens seed.</title>
        <authorList>
            <person name="Nnadi N.E."/>
            <person name="Vos R."/>
            <person name="Hasami M.H."/>
            <person name="Devisetty U.K."/>
            <person name="Aguiy J.C."/>
        </authorList>
    </citation>
    <scope>NUCLEOTIDE SEQUENCE [LARGE SCALE GENOMIC DNA]</scope>
    <source>
        <strain evidence="2">JCA_2017</strain>
    </source>
</reference>
<evidence type="ECO:0000259" key="1">
    <source>
        <dbReference type="Pfam" id="PF24626"/>
    </source>
</evidence>
<dbReference type="PANTHER" id="PTHR35046">
    <property type="entry name" value="ZINC KNUCKLE (CCHC-TYPE) FAMILY PROTEIN"/>
    <property type="match status" value="1"/>
</dbReference>
<dbReference type="AlphaFoldDB" id="A0A371I2X7"/>
<accession>A0A371I2X7</accession>
<name>A0A371I2X7_MUCPR</name>
<protein>
    <recommendedName>
        <fullName evidence="1">Tf2-1-like SH3-like domain-containing protein</fullName>
    </recommendedName>
</protein>
<evidence type="ECO:0000313" key="3">
    <source>
        <dbReference type="Proteomes" id="UP000257109"/>
    </source>
</evidence>
<dbReference type="EMBL" id="QJKJ01001078">
    <property type="protein sequence ID" value="RDY09304.1"/>
    <property type="molecule type" value="Genomic_DNA"/>
</dbReference>
<sequence length="120" mass="13775">MDKKGEKYVKNANKGRKEVILKKETWKSKLLPRGGDLFKIIKKINDNAYKAYMSQEFTGNTTFNVVDLTPCPHMRKHMDNVCEKSLTCKLAKSKVSPHRLCTPIPIPTTPWVDISMDFFA</sequence>
<gene>
    <name evidence="2" type="ORF">CR513_06330</name>
</gene>
<feature type="non-terminal residue" evidence="2">
    <location>
        <position position="1"/>
    </location>
</feature>